<dbReference type="SUPFAM" id="SSF48403">
    <property type="entry name" value="Ankyrin repeat"/>
    <property type="match status" value="2"/>
</dbReference>
<name>A0ABR2H283_9EUKA</name>
<accession>A0ABR2H283</accession>
<gene>
    <name evidence="1" type="ORF">M9Y10_031963</name>
</gene>
<evidence type="ECO:0000313" key="1">
    <source>
        <dbReference type="EMBL" id="KAK8839600.1"/>
    </source>
</evidence>
<dbReference type="EMBL" id="JAPFFF010000051">
    <property type="protein sequence ID" value="KAK8839600.1"/>
    <property type="molecule type" value="Genomic_DNA"/>
</dbReference>
<proteinExistence type="predicted"/>
<dbReference type="PANTHER" id="PTHR24159:SF5">
    <property type="entry name" value="ANK_REP_REGION DOMAIN-CONTAINING PROTEIN"/>
    <property type="match status" value="1"/>
</dbReference>
<keyword evidence="2" id="KW-1185">Reference proteome</keyword>
<dbReference type="Gene3D" id="1.25.40.20">
    <property type="entry name" value="Ankyrin repeat-containing domain"/>
    <property type="match status" value="1"/>
</dbReference>
<evidence type="ECO:0008006" key="3">
    <source>
        <dbReference type="Google" id="ProtNLM"/>
    </source>
</evidence>
<protein>
    <recommendedName>
        <fullName evidence="3">DUF3447 domain-containing protein</fullName>
    </recommendedName>
</protein>
<comment type="caution">
    <text evidence="1">The sequence shown here is derived from an EMBL/GenBank/DDBJ whole genome shotgun (WGS) entry which is preliminary data.</text>
</comment>
<reference evidence="1 2" key="1">
    <citation type="submission" date="2024-04" db="EMBL/GenBank/DDBJ databases">
        <title>Tritrichomonas musculus Genome.</title>
        <authorList>
            <person name="Alves-Ferreira E."/>
            <person name="Grigg M."/>
            <person name="Lorenzi H."/>
            <person name="Galac M."/>
        </authorList>
    </citation>
    <scope>NUCLEOTIDE SEQUENCE [LARGE SCALE GENOMIC DNA]</scope>
    <source>
        <strain evidence="1 2">EAF2021</strain>
    </source>
</reference>
<dbReference type="InterPro" id="IPR002110">
    <property type="entry name" value="Ankyrin_rpt"/>
</dbReference>
<evidence type="ECO:0000313" key="2">
    <source>
        <dbReference type="Proteomes" id="UP001470230"/>
    </source>
</evidence>
<sequence>MTDQELGGLIQKIMDDKYNCNSKEIETILFKYKLSEIEFLKIISLKIKITTQNVDHIYQKFNGFEMLQESCVFYKEIVDDSSVKQQNFLNIHILNYLLTHLDSSNIAMFAIYSNLFLVDIDITSFYQIIFTHCLGCPHSIYEISLFLKEYNTFHDNCKLIKDILFKYRKRYQGQWEISTLEYFLKYFNIIEDENQPKANVQLKHERFQKEKTKTFELIKSKEVFNPLYKSIINDDIDEFSNLYRKFNMNTDDFISNSVKTGNYWPFDKNKMNLIDLSAFFCSIKIFKYLFLNHADLTLDSIDYAIAGGNTEIIRICIQKGCKISLKSFEMSIRYYRNDILSWLIENNRSIFMKGINDIACYSIYYSNTEAFLIILENTNSFQYGRMDSFTSYEKEWLKLIVTVEPVYSDIIKEIDSIYFNRPRFGGNFILKHPKYLVSPLFCSIEYFLREKGILDQYKDTLLIPPFPNKLVINYIRRFSGNTRLLLYGFFSIEFIIFIIKKRPISFINNKKELCMKALEMHDMNFIRELRKYYPKVIGLVLRRLTEYKGMMSDDSYYYNYCNHKSYKKYLLDNKKFIDKVSNHSVLSKLLKSACFTNNIPIMEYLFQFQHVDVNLFLPFNQKGPHNHLVERQSLPIIKFLLNDKRIDVNYTNEKHETLFCYACKHNYIEIVDWLLYDKRIDINIPDENGKMPFLIACENGNYDIVKHILDKNHSILNVSYDENSPFVHAIKDRDIETIKLLIKNNGN</sequence>
<dbReference type="Pfam" id="PF13857">
    <property type="entry name" value="Ank_5"/>
    <property type="match status" value="1"/>
</dbReference>
<dbReference type="Proteomes" id="UP001470230">
    <property type="component" value="Unassembled WGS sequence"/>
</dbReference>
<organism evidence="1 2">
    <name type="scientific">Tritrichomonas musculus</name>
    <dbReference type="NCBI Taxonomy" id="1915356"/>
    <lineage>
        <taxon>Eukaryota</taxon>
        <taxon>Metamonada</taxon>
        <taxon>Parabasalia</taxon>
        <taxon>Tritrichomonadida</taxon>
        <taxon>Tritrichomonadidae</taxon>
        <taxon>Tritrichomonas</taxon>
    </lineage>
</organism>
<dbReference type="InterPro" id="IPR036770">
    <property type="entry name" value="Ankyrin_rpt-contain_sf"/>
</dbReference>
<dbReference type="PANTHER" id="PTHR24159">
    <property type="match status" value="1"/>
</dbReference>
<dbReference type="SMART" id="SM00248">
    <property type="entry name" value="ANK"/>
    <property type="match status" value="6"/>
</dbReference>